<dbReference type="EMBL" id="ML209886">
    <property type="protein sequence ID" value="TFK57905.1"/>
    <property type="molecule type" value="Genomic_DNA"/>
</dbReference>
<accession>A0ACD2ZXL9</accession>
<sequence length="93" mass="10635">MEQRGWQQGFRKRILRAMKPTPGRMQVPVGMVISSFDAQLGPLYDAEVVKVLTPPPEHLTSYPLAHQQQRTKARERTERTLQPKHLTSSGNSR</sequence>
<reference evidence="1 2" key="1">
    <citation type="journal article" date="2019" name="Nat. Ecol. Evol.">
        <title>Megaphylogeny resolves global patterns of mushroom evolution.</title>
        <authorList>
            <person name="Varga T."/>
            <person name="Krizsan K."/>
            <person name="Foldi C."/>
            <person name="Dima B."/>
            <person name="Sanchez-Garcia M."/>
            <person name="Sanchez-Ramirez S."/>
            <person name="Szollosi G.J."/>
            <person name="Szarkandi J.G."/>
            <person name="Papp V."/>
            <person name="Albert L."/>
            <person name="Andreopoulos W."/>
            <person name="Angelini C."/>
            <person name="Antonin V."/>
            <person name="Barry K.W."/>
            <person name="Bougher N.L."/>
            <person name="Buchanan P."/>
            <person name="Buyck B."/>
            <person name="Bense V."/>
            <person name="Catcheside P."/>
            <person name="Chovatia M."/>
            <person name="Cooper J."/>
            <person name="Damon W."/>
            <person name="Desjardin D."/>
            <person name="Finy P."/>
            <person name="Geml J."/>
            <person name="Haridas S."/>
            <person name="Hughes K."/>
            <person name="Justo A."/>
            <person name="Karasinski D."/>
            <person name="Kautmanova I."/>
            <person name="Kiss B."/>
            <person name="Kocsube S."/>
            <person name="Kotiranta H."/>
            <person name="LaButti K.M."/>
            <person name="Lechner B.E."/>
            <person name="Liimatainen K."/>
            <person name="Lipzen A."/>
            <person name="Lukacs Z."/>
            <person name="Mihaltcheva S."/>
            <person name="Morgado L.N."/>
            <person name="Niskanen T."/>
            <person name="Noordeloos M.E."/>
            <person name="Ohm R.A."/>
            <person name="Ortiz-Santana B."/>
            <person name="Ovrebo C."/>
            <person name="Racz N."/>
            <person name="Riley R."/>
            <person name="Savchenko A."/>
            <person name="Shiryaev A."/>
            <person name="Soop K."/>
            <person name="Spirin V."/>
            <person name="Szebenyi C."/>
            <person name="Tomsovsky M."/>
            <person name="Tulloss R.E."/>
            <person name="Uehling J."/>
            <person name="Grigoriev I.V."/>
            <person name="Vagvolgyi C."/>
            <person name="Papp T."/>
            <person name="Martin F.M."/>
            <person name="Miettinen O."/>
            <person name="Hibbett D.S."/>
            <person name="Nagy L.G."/>
        </authorList>
    </citation>
    <scope>NUCLEOTIDE SEQUENCE [LARGE SCALE GENOMIC DNA]</scope>
    <source>
        <strain evidence="1 2">NL-1719</strain>
    </source>
</reference>
<organism evidence="1 2">
    <name type="scientific">Pluteus cervinus</name>
    <dbReference type="NCBI Taxonomy" id="181527"/>
    <lineage>
        <taxon>Eukaryota</taxon>
        <taxon>Fungi</taxon>
        <taxon>Dikarya</taxon>
        <taxon>Basidiomycota</taxon>
        <taxon>Agaricomycotina</taxon>
        <taxon>Agaricomycetes</taxon>
        <taxon>Agaricomycetidae</taxon>
        <taxon>Agaricales</taxon>
        <taxon>Pluteineae</taxon>
        <taxon>Pluteaceae</taxon>
        <taxon>Pluteus</taxon>
    </lineage>
</organism>
<keyword evidence="2" id="KW-1185">Reference proteome</keyword>
<proteinExistence type="predicted"/>
<gene>
    <name evidence="1" type="ORF">BDN72DRAFT_907326</name>
</gene>
<dbReference type="Proteomes" id="UP000308600">
    <property type="component" value="Unassembled WGS sequence"/>
</dbReference>
<evidence type="ECO:0000313" key="1">
    <source>
        <dbReference type="EMBL" id="TFK57905.1"/>
    </source>
</evidence>
<evidence type="ECO:0000313" key="2">
    <source>
        <dbReference type="Proteomes" id="UP000308600"/>
    </source>
</evidence>
<name>A0ACD2ZXL9_9AGAR</name>
<protein>
    <submittedName>
        <fullName evidence="1">Uncharacterized protein</fullName>
    </submittedName>
</protein>